<comment type="caution">
    <text evidence="2">The sequence shown here is derived from an EMBL/GenBank/DDBJ whole genome shotgun (WGS) entry which is preliminary data.</text>
</comment>
<keyword evidence="3" id="KW-1185">Reference proteome</keyword>
<reference evidence="2 3" key="1">
    <citation type="submission" date="2018-12" db="EMBL/GenBank/DDBJ databases">
        <title>Draft genome sequence of Xylaria grammica IHI A82.</title>
        <authorList>
            <person name="Buettner E."/>
            <person name="Kellner H."/>
        </authorList>
    </citation>
    <scope>NUCLEOTIDE SEQUENCE [LARGE SCALE GENOMIC DNA]</scope>
    <source>
        <strain evidence="2 3">IHI A82</strain>
    </source>
</reference>
<accession>A0A439CZU7</accession>
<feature type="region of interest" description="Disordered" evidence="1">
    <location>
        <begin position="193"/>
        <end position="219"/>
    </location>
</feature>
<evidence type="ECO:0000313" key="3">
    <source>
        <dbReference type="Proteomes" id="UP000286045"/>
    </source>
</evidence>
<organism evidence="2 3">
    <name type="scientific">Xylaria grammica</name>
    <dbReference type="NCBI Taxonomy" id="363999"/>
    <lineage>
        <taxon>Eukaryota</taxon>
        <taxon>Fungi</taxon>
        <taxon>Dikarya</taxon>
        <taxon>Ascomycota</taxon>
        <taxon>Pezizomycotina</taxon>
        <taxon>Sordariomycetes</taxon>
        <taxon>Xylariomycetidae</taxon>
        <taxon>Xylariales</taxon>
        <taxon>Xylariaceae</taxon>
        <taxon>Xylaria</taxon>
    </lineage>
</organism>
<feature type="compositionally biased region" description="Basic and acidic residues" evidence="1">
    <location>
        <begin position="1"/>
        <end position="22"/>
    </location>
</feature>
<feature type="region of interest" description="Disordered" evidence="1">
    <location>
        <begin position="1"/>
        <end position="29"/>
    </location>
</feature>
<feature type="region of interest" description="Disordered" evidence="1">
    <location>
        <begin position="42"/>
        <end position="106"/>
    </location>
</feature>
<feature type="compositionally biased region" description="Basic and acidic residues" evidence="1">
    <location>
        <begin position="72"/>
        <end position="94"/>
    </location>
</feature>
<evidence type="ECO:0000256" key="1">
    <source>
        <dbReference type="SAM" id="MobiDB-lite"/>
    </source>
</evidence>
<protein>
    <submittedName>
        <fullName evidence="2">Uncharacterized protein</fullName>
    </submittedName>
</protein>
<sequence length="281" mass="32146">MVRRFLPDRSPRRYGMRRRDHDEPDDEFYGINIIDCGGSDFYEPISDIASPRPSSPLALGQRQKEEDEEQATTDRRGSTSRHDMPAASRPRRECTPSTYPPMAQGRIVQVGEGTTVAGQSSDDFARKSRISLCYQCCTHRVLQQPENSARLREERTTLLIIEAKLPFMKVRHPHGPTLHLLFNPYPRFLSSNPPHSRRIRPLPTHPSSPSPTYSRAYVNAPHTQMPPHAAKACEDFRTFLIWWMEKVDCGADASIERRARDRVQEMRDEIPGDSPISGIHF</sequence>
<gene>
    <name evidence="2" type="ORF">EKO27_g7374</name>
</gene>
<proteinExistence type="predicted"/>
<name>A0A439CZU7_9PEZI</name>
<dbReference type="Proteomes" id="UP000286045">
    <property type="component" value="Unassembled WGS sequence"/>
</dbReference>
<evidence type="ECO:0000313" key="2">
    <source>
        <dbReference type="EMBL" id="RWA07729.1"/>
    </source>
</evidence>
<dbReference type="AlphaFoldDB" id="A0A439CZU7"/>
<dbReference type="EMBL" id="RYZI01000241">
    <property type="protein sequence ID" value="RWA07729.1"/>
    <property type="molecule type" value="Genomic_DNA"/>
</dbReference>